<dbReference type="PANTHER" id="PTHR11890">
    <property type="entry name" value="INTERLEUKIN-1 RECEPTOR FAMILY MEMBER"/>
    <property type="match status" value="1"/>
</dbReference>
<evidence type="ECO:0000259" key="8">
    <source>
        <dbReference type="PROSITE" id="PS50835"/>
    </source>
</evidence>
<evidence type="ECO:0000256" key="1">
    <source>
        <dbReference type="ARBA" id="ARBA00009752"/>
    </source>
</evidence>
<accession>A0AA88NEE8</accession>
<feature type="chain" id="PRO_5041684008" description="Ig-like domain-containing protein" evidence="7">
    <location>
        <begin position="23"/>
        <end position="229"/>
    </location>
</feature>
<keyword evidence="4" id="KW-1015">Disulfide bond</keyword>
<keyword evidence="10" id="KW-1185">Reference proteome</keyword>
<gene>
    <name evidence="9" type="ORF">Q5P01_006500</name>
</gene>
<dbReference type="PANTHER" id="PTHR11890:SF6">
    <property type="entry name" value="INTERLEUKIN-18 RECEPTOR 1"/>
    <property type="match status" value="1"/>
</dbReference>
<evidence type="ECO:0000256" key="3">
    <source>
        <dbReference type="ARBA" id="ARBA00022737"/>
    </source>
</evidence>
<dbReference type="InterPro" id="IPR003599">
    <property type="entry name" value="Ig_sub"/>
</dbReference>
<feature type="domain" description="Ig-like" evidence="8">
    <location>
        <begin position="111"/>
        <end position="188"/>
    </location>
</feature>
<evidence type="ECO:0000256" key="2">
    <source>
        <dbReference type="ARBA" id="ARBA00022729"/>
    </source>
</evidence>
<comment type="similarity">
    <text evidence="1">Belongs to the interleukin-1 receptor family.</text>
</comment>
<dbReference type="InterPro" id="IPR004074">
    <property type="entry name" value="IL-1_rcpt_I/II-typ"/>
</dbReference>
<keyword evidence="3" id="KW-0677">Repeat</keyword>
<dbReference type="Proteomes" id="UP001187415">
    <property type="component" value="Unassembled WGS sequence"/>
</dbReference>
<dbReference type="SUPFAM" id="SSF48726">
    <property type="entry name" value="Immunoglobulin"/>
    <property type="match status" value="2"/>
</dbReference>
<sequence length="229" mass="25739">MKVTTLVGVLIVSLTILTGVCTLQSEEIRVQAGEMVALLCPFVTEHNPDEDSKIIWTSYTSKEKYMTYDTSSAEKRQMLICRRNLVILTASVNHQGNYSCSLRNSSSQFWFSLTVNAAQSTANEGRVKYSMTCYAEEPCFLSCPDINTPDVNTLNLIDIVWHKEGDSLPRQSFILSVGEEDSGLYTCTRLYQYHSQIYNMTFAVSLDVKQNGKSGRPQILSPNNNDVFI</sequence>
<keyword evidence="5" id="KW-0325">Glycoprotein</keyword>
<organism evidence="9 10">
    <name type="scientific">Channa striata</name>
    <name type="common">Snakehead murrel</name>
    <name type="synonym">Ophicephalus striatus</name>
    <dbReference type="NCBI Taxonomy" id="64152"/>
    <lineage>
        <taxon>Eukaryota</taxon>
        <taxon>Metazoa</taxon>
        <taxon>Chordata</taxon>
        <taxon>Craniata</taxon>
        <taxon>Vertebrata</taxon>
        <taxon>Euteleostomi</taxon>
        <taxon>Actinopterygii</taxon>
        <taxon>Neopterygii</taxon>
        <taxon>Teleostei</taxon>
        <taxon>Neoteleostei</taxon>
        <taxon>Acanthomorphata</taxon>
        <taxon>Anabantaria</taxon>
        <taxon>Anabantiformes</taxon>
        <taxon>Channoidei</taxon>
        <taxon>Channidae</taxon>
        <taxon>Channa</taxon>
    </lineage>
</organism>
<dbReference type="InterPro" id="IPR013783">
    <property type="entry name" value="Ig-like_fold"/>
</dbReference>
<comment type="caution">
    <text evidence="9">The sequence shown here is derived from an EMBL/GenBank/DDBJ whole genome shotgun (WGS) entry which is preliminary data.</text>
</comment>
<dbReference type="GO" id="GO:0004908">
    <property type="term" value="F:interleukin-1 receptor activity"/>
    <property type="evidence" value="ECO:0007669"/>
    <property type="project" value="InterPro"/>
</dbReference>
<reference evidence="9" key="1">
    <citation type="submission" date="2023-07" db="EMBL/GenBank/DDBJ databases">
        <title>Chromosome-level Genome Assembly of Striped Snakehead (Channa striata).</title>
        <authorList>
            <person name="Liu H."/>
        </authorList>
    </citation>
    <scope>NUCLEOTIDE SEQUENCE</scope>
    <source>
        <strain evidence="9">Gz</strain>
        <tissue evidence="9">Muscle</tissue>
    </source>
</reference>
<evidence type="ECO:0000313" key="9">
    <source>
        <dbReference type="EMBL" id="KAK2853839.1"/>
    </source>
</evidence>
<feature type="signal peptide" evidence="7">
    <location>
        <begin position="1"/>
        <end position="22"/>
    </location>
</feature>
<dbReference type="InterPro" id="IPR015621">
    <property type="entry name" value="IL-1_rcpt_fam"/>
</dbReference>
<name>A0AA88NEE8_CHASR</name>
<dbReference type="Gene3D" id="2.60.40.10">
    <property type="entry name" value="Immunoglobulins"/>
    <property type="match status" value="2"/>
</dbReference>
<dbReference type="PROSITE" id="PS50835">
    <property type="entry name" value="IG_LIKE"/>
    <property type="match status" value="2"/>
</dbReference>
<keyword evidence="2 7" id="KW-0732">Signal</keyword>
<evidence type="ECO:0000256" key="7">
    <source>
        <dbReference type="SAM" id="SignalP"/>
    </source>
</evidence>
<feature type="domain" description="Ig-like" evidence="8">
    <location>
        <begin position="18"/>
        <end position="107"/>
    </location>
</feature>
<evidence type="ECO:0000256" key="6">
    <source>
        <dbReference type="ARBA" id="ARBA00023319"/>
    </source>
</evidence>
<dbReference type="InterPro" id="IPR007110">
    <property type="entry name" value="Ig-like_dom"/>
</dbReference>
<dbReference type="AlphaFoldDB" id="A0AA88NEE8"/>
<evidence type="ECO:0000256" key="5">
    <source>
        <dbReference type="ARBA" id="ARBA00023180"/>
    </source>
</evidence>
<evidence type="ECO:0000256" key="4">
    <source>
        <dbReference type="ARBA" id="ARBA00023157"/>
    </source>
</evidence>
<proteinExistence type="inferred from homology"/>
<dbReference type="SMART" id="SM00409">
    <property type="entry name" value="IG"/>
    <property type="match status" value="2"/>
</dbReference>
<evidence type="ECO:0000313" key="10">
    <source>
        <dbReference type="Proteomes" id="UP001187415"/>
    </source>
</evidence>
<dbReference type="EMBL" id="JAUPFM010000004">
    <property type="protein sequence ID" value="KAK2853839.1"/>
    <property type="molecule type" value="Genomic_DNA"/>
</dbReference>
<keyword evidence="6" id="KW-0393">Immunoglobulin domain</keyword>
<dbReference type="InterPro" id="IPR036179">
    <property type="entry name" value="Ig-like_dom_sf"/>
</dbReference>
<protein>
    <recommendedName>
        <fullName evidence="8">Ig-like domain-containing protein</fullName>
    </recommendedName>
</protein>
<dbReference type="PRINTS" id="PR01536">
    <property type="entry name" value="INTRLKN1R12F"/>
</dbReference>